<evidence type="ECO:0000256" key="6">
    <source>
        <dbReference type="ARBA" id="ARBA00022679"/>
    </source>
</evidence>
<dbReference type="Pfam" id="PF00365">
    <property type="entry name" value="PFK"/>
    <property type="match status" value="1"/>
</dbReference>
<dbReference type="AlphaFoldDB" id="A0A1G9RQX1"/>
<dbReference type="GO" id="GO:0016208">
    <property type="term" value="F:AMP binding"/>
    <property type="evidence" value="ECO:0007669"/>
    <property type="project" value="TreeGrafter"/>
</dbReference>
<evidence type="ECO:0000256" key="3">
    <source>
        <dbReference type="ARBA" id="ARBA00004679"/>
    </source>
</evidence>
<name>A0A1G9RQX1_9SPHI</name>
<keyword evidence="4 14" id="KW-0963">Cytoplasm</keyword>
<evidence type="ECO:0000256" key="13">
    <source>
        <dbReference type="ARBA" id="ARBA00048070"/>
    </source>
</evidence>
<dbReference type="InterPro" id="IPR035966">
    <property type="entry name" value="PKF_sf"/>
</dbReference>
<dbReference type="PRINTS" id="PR00476">
    <property type="entry name" value="PHFRCTKINASE"/>
</dbReference>
<dbReference type="Gene3D" id="3.40.50.460">
    <property type="entry name" value="Phosphofructokinase domain"/>
    <property type="match status" value="1"/>
</dbReference>
<evidence type="ECO:0000256" key="9">
    <source>
        <dbReference type="ARBA" id="ARBA00022777"/>
    </source>
</evidence>
<feature type="active site" description="Proton acceptor" evidence="14">
    <location>
        <position position="133"/>
    </location>
</feature>
<dbReference type="EMBL" id="FNHH01000008">
    <property type="protein sequence ID" value="SDM25738.1"/>
    <property type="molecule type" value="Genomic_DNA"/>
</dbReference>
<comment type="cofactor">
    <cofactor evidence="1 14">
        <name>Mg(2+)</name>
        <dbReference type="ChEBI" id="CHEBI:18420"/>
    </cofactor>
</comment>
<feature type="binding site" evidence="14">
    <location>
        <begin position="107"/>
        <end position="110"/>
    </location>
    <ligand>
        <name>ATP</name>
        <dbReference type="ChEBI" id="CHEBI:30616"/>
    </ligand>
</feature>
<feature type="binding site" description="in other chain" evidence="14">
    <location>
        <begin position="257"/>
        <end position="260"/>
    </location>
    <ligand>
        <name>substrate</name>
        <note>ligand shared between dimeric partners</note>
    </ligand>
</feature>
<dbReference type="GO" id="GO:0030388">
    <property type="term" value="P:fructose 1,6-bisphosphate metabolic process"/>
    <property type="evidence" value="ECO:0007669"/>
    <property type="project" value="TreeGrafter"/>
</dbReference>
<evidence type="ECO:0000256" key="11">
    <source>
        <dbReference type="ARBA" id="ARBA00022842"/>
    </source>
</evidence>
<feature type="binding site" evidence="14">
    <location>
        <position position="168"/>
    </location>
    <ligand>
        <name>substrate</name>
        <note>ligand shared between dimeric partners</note>
    </ligand>
</feature>
<dbReference type="GO" id="GO:0070095">
    <property type="term" value="F:fructose-6-phosphate binding"/>
    <property type="evidence" value="ECO:0007669"/>
    <property type="project" value="TreeGrafter"/>
</dbReference>
<dbReference type="OrthoDB" id="9802503at2"/>
<dbReference type="InterPro" id="IPR012828">
    <property type="entry name" value="PFKA_ATP_prok"/>
</dbReference>
<dbReference type="GO" id="GO:0042802">
    <property type="term" value="F:identical protein binding"/>
    <property type="evidence" value="ECO:0007669"/>
    <property type="project" value="TreeGrafter"/>
</dbReference>
<feature type="binding site" evidence="14">
    <location>
        <position position="251"/>
    </location>
    <ligand>
        <name>substrate</name>
        <note>ligand shared between dimeric partners</note>
    </ligand>
</feature>
<keyword evidence="11 14" id="KW-0460">Magnesium</keyword>
<dbReference type="InterPro" id="IPR012003">
    <property type="entry name" value="ATP_PFK_prok-type"/>
</dbReference>
<evidence type="ECO:0000259" key="15">
    <source>
        <dbReference type="Pfam" id="PF00365"/>
    </source>
</evidence>
<comment type="subunit">
    <text evidence="14">Homotetramer.</text>
</comment>
<feature type="binding site" evidence="14">
    <location>
        <begin position="77"/>
        <end position="78"/>
    </location>
    <ligand>
        <name>ATP</name>
        <dbReference type="ChEBI" id="CHEBI:30616"/>
    </ligand>
</feature>
<dbReference type="InterPro" id="IPR000023">
    <property type="entry name" value="Phosphofructokinase_dom"/>
</dbReference>
<feature type="binding site" description="in other chain" evidence="14">
    <location>
        <begin position="191"/>
        <end position="193"/>
    </location>
    <ligand>
        <name>ADP</name>
        <dbReference type="ChEBI" id="CHEBI:456216"/>
        <note>allosteric activator; ligand shared between dimeric partners</note>
    </ligand>
</feature>
<dbReference type="InterPro" id="IPR015912">
    <property type="entry name" value="Phosphofructokinase_CS"/>
</dbReference>
<dbReference type="FunFam" id="3.40.50.460:FF:000002">
    <property type="entry name" value="ATP-dependent 6-phosphofructokinase"/>
    <property type="match status" value="1"/>
</dbReference>
<feature type="binding site" description="in other chain" evidence="14">
    <location>
        <begin position="175"/>
        <end position="177"/>
    </location>
    <ligand>
        <name>substrate</name>
        <note>ligand shared between dimeric partners</note>
    </ligand>
</feature>
<evidence type="ECO:0000256" key="10">
    <source>
        <dbReference type="ARBA" id="ARBA00022840"/>
    </source>
</evidence>
<proteinExistence type="inferred from homology"/>
<feature type="binding site" description="in other chain" evidence="14">
    <location>
        <begin position="131"/>
        <end position="133"/>
    </location>
    <ligand>
        <name>substrate</name>
        <note>ligand shared between dimeric partners</note>
    </ligand>
</feature>
<keyword evidence="5 14" id="KW-0021">Allosteric enzyme</keyword>
<dbReference type="InterPro" id="IPR022953">
    <property type="entry name" value="ATP_PFK"/>
</dbReference>
<comment type="pathway">
    <text evidence="3 14">Carbohydrate degradation; glycolysis; D-glyceraldehyde 3-phosphate and glycerone phosphate from D-glucose: step 3/4.</text>
</comment>
<dbReference type="PANTHER" id="PTHR13697">
    <property type="entry name" value="PHOSPHOFRUCTOKINASE"/>
    <property type="match status" value="1"/>
</dbReference>
<dbReference type="GO" id="GO:0003872">
    <property type="term" value="F:6-phosphofructokinase activity"/>
    <property type="evidence" value="ECO:0007669"/>
    <property type="project" value="UniProtKB-UniRule"/>
</dbReference>
<dbReference type="PIRSF" id="PIRSF000532">
    <property type="entry name" value="ATP_PFK_prok"/>
    <property type="match status" value="1"/>
</dbReference>
<keyword evidence="17" id="KW-1185">Reference proteome</keyword>
<comment type="subcellular location">
    <subcellularLocation>
        <location evidence="2 14">Cytoplasm</location>
    </subcellularLocation>
</comment>
<feature type="binding site" evidence="14">
    <location>
        <begin position="26"/>
        <end position="30"/>
    </location>
    <ligand>
        <name>ADP</name>
        <dbReference type="ChEBI" id="CHEBI:456216"/>
        <note>allosteric activator; ligand shared between dimeric partners</note>
    </ligand>
</feature>
<keyword evidence="12 14" id="KW-0324">Glycolysis</keyword>
<feature type="binding site" description="in other chain" evidence="14">
    <location>
        <begin position="218"/>
        <end position="220"/>
    </location>
    <ligand>
        <name>ADP</name>
        <dbReference type="ChEBI" id="CHEBI:456216"/>
        <note>allosteric activator; ligand shared between dimeric partners</note>
    </ligand>
</feature>
<dbReference type="UniPathway" id="UPA00109">
    <property type="reaction ID" value="UER00182"/>
</dbReference>
<dbReference type="PROSITE" id="PS00433">
    <property type="entry name" value="PHOSPHOFRUCTOKINASE"/>
    <property type="match status" value="1"/>
</dbReference>
<comment type="caution">
    <text evidence="14">Lacks conserved residue(s) required for the propagation of feature annotation.</text>
</comment>
<comment type="activity regulation">
    <text evidence="14">Allosterically activated by ADP and other diphosphonucleosides, and allosterically inhibited by phosphoenolpyruvate.</text>
</comment>
<comment type="catalytic activity">
    <reaction evidence="13 14">
        <text>beta-D-fructose 6-phosphate + ATP = beta-D-fructose 1,6-bisphosphate + ADP + H(+)</text>
        <dbReference type="Rhea" id="RHEA:16109"/>
        <dbReference type="ChEBI" id="CHEBI:15378"/>
        <dbReference type="ChEBI" id="CHEBI:30616"/>
        <dbReference type="ChEBI" id="CHEBI:32966"/>
        <dbReference type="ChEBI" id="CHEBI:57634"/>
        <dbReference type="ChEBI" id="CHEBI:456216"/>
        <dbReference type="EC" id="2.7.1.11"/>
    </reaction>
</comment>
<dbReference type="RefSeq" id="WP_090703488.1">
    <property type="nucleotide sequence ID" value="NZ_FNHH01000008.1"/>
</dbReference>
<dbReference type="EC" id="2.7.1.11" evidence="14"/>
<dbReference type="NCBIfam" id="TIGR02482">
    <property type="entry name" value="PFKA_ATP"/>
    <property type="match status" value="1"/>
</dbReference>
<dbReference type="SUPFAM" id="SSF53784">
    <property type="entry name" value="Phosphofructokinase"/>
    <property type="match status" value="1"/>
</dbReference>
<feature type="binding site" description="in other chain" evidence="14">
    <location>
        <position position="227"/>
    </location>
    <ligand>
        <name>substrate</name>
        <note>ligand shared between dimeric partners</note>
    </ligand>
</feature>
<keyword evidence="8 14" id="KW-0547">Nucleotide-binding</keyword>
<comment type="function">
    <text evidence="14">Catalyzes the phosphorylation of D-fructose 6-phosphate to fructose 1,6-bisphosphate by ATP, the first committing step of glycolysis.</text>
</comment>
<keyword evidence="9 14" id="KW-0418">Kinase</keyword>
<evidence type="ECO:0000313" key="17">
    <source>
        <dbReference type="Proteomes" id="UP000199226"/>
    </source>
</evidence>
<feature type="binding site" description="in other chain" evidence="14">
    <location>
        <position position="160"/>
    </location>
    <ligand>
        <name>ADP</name>
        <dbReference type="ChEBI" id="CHEBI:456216"/>
        <note>allosteric activator; ligand shared between dimeric partners</note>
    </ligand>
</feature>
<dbReference type="GO" id="GO:0046872">
    <property type="term" value="F:metal ion binding"/>
    <property type="evidence" value="ECO:0007669"/>
    <property type="project" value="UniProtKB-KW"/>
</dbReference>
<evidence type="ECO:0000256" key="2">
    <source>
        <dbReference type="ARBA" id="ARBA00004496"/>
    </source>
</evidence>
<evidence type="ECO:0000313" key="16">
    <source>
        <dbReference type="EMBL" id="SDM25738.1"/>
    </source>
</evidence>
<sequence>MNKANIKNIGVFTSGGDSPGMNAAIRAVVRTGLYYDLNVTGILRGYDGMISGEFKPMERKSVANIIQRGGTVLKTARSDEFRTKEGRVKAYEQIKKNGIDAIVAIGGDGTFTGANIFHEEFNIPVIGLPGTIDNDLMGTDFTIGYDTAINTVIDAVDKIRDTAESHDRLFIVEVMGRDSGLIALRSGIGSGAEAILIPETKTDVSALIHRLGISRKDKSSKIIIVAEGDDAGGAFEIAKVVKDKFPGIDTRVSILGHIQRGGPPSCMDRVLASRLGVAAVESLMEGRTCEMIGIVNQKIHFTPFSSAIKHNKDVNSELLKIVDILSL</sequence>
<feature type="binding site" evidence="14">
    <location>
        <position position="108"/>
    </location>
    <ligand>
        <name>Mg(2+)</name>
        <dbReference type="ChEBI" id="CHEBI:18420"/>
        <note>catalytic</note>
    </ligand>
</feature>
<dbReference type="GO" id="GO:0061621">
    <property type="term" value="P:canonical glycolysis"/>
    <property type="evidence" value="ECO:0007669"/>
    <property type="project" value="TreeGrafter"/>
</dbReference>
<organism evidence="16 17">
    <name type="scientific">Daejeonella rubra</name>
    <dbReference type="NCBI Taxonomy" id="990371"/>
    <lineage>
        <taxon>Bacteria</taxon>
        <taxon>Pseudomonadati</taxon>
        <taxon>Bacteroidota</taxon>
        <taxon>Sphingobacteriia</taxon>
        <taxon>Sphingobacteriales</taxon>
        <taxon>Sphingobacteriaceae</taxon>
        <taxon>Daejeonella</taxon>
    </lineage>
</organism>
<dbReference type="GO" id="GO:0005945">
    <property type="term" value="C:6-phosphofructokinase complex"/>
    <property type="evidence" value="ECO:0007669"/>
    <property type="project" value="TreeGrafter"/>
</dbReference>
<dbReference type="FunFam" id="3.40.50.450:FF:000001">
    <property type="entry name" value="ATP-dependent 6-phosphofructokinase"/>
    <property type="match status" value="1"/>
</dbReference>
<dbReference type="PANTHER" id="PTHR13697:SF4">
    <property type="entry name" value="ATP-DEPENDENT 6-PHOSPHOFRUCTOKINASE"/>
    <property type="match status" value="1"/>
</dbReference>
<keyword evidence="10 14" id="KW-0067">ATP-binding</keyword>
<dbReference type="Proteomes" id="UP000199226">
    <property type="component" value="Unassembled WGS sequence"/>
</dbReference>
<evidence type="ECO:0000256" key="1">
    <source>
        <dbReference type="ARBA" id="ARBA00001946"/>
    </source>
</evidence>
<evidence type="ECO:0000256" key="14">
    <source>
        <dbReference type="HAMAP-Rule" id="MF_00339"/>
    </source>
</evidence>
<evidence type="ECO:0000256" key="5">
    <source>
        <dbReference type="ARBA" id="ARBA00022533"/>
    </source>
</evidence>
<dbReference type="GO" id="GO:0005524">
    <property type="term" value="F:ATP binding"/>
    <property type="evidence" value="ECO:0007669"/>
    <property type="project" value="UniProtKB-UniRule"/>
</dbReference>
<evidence type="ECO:0000256" key="7">
    <source>
        <dbReference type="ARBA" id="ARBA00022723"/>
    </source>
</evidence>
<accession>A0A1G9RQX1</accession>
<keyword evidence="7 14" id="KW-0479">Metal-binding</keyword>
<evidence type="ECO:0000256" key="12">
    <source>
        <dbReference type="ARBA" id="ARBA00023152"/>
    </source>
</evidence>
<dbReference type="STRING" id="990371.SAMN05421813_108120"/>
<dbReference type="Gene3D" id="3.40.50.450">
    <property type="match status" value="1"/>
</dbReference>
<feature type="binding site" evidence="14">
    <location>
        <position position="16"/>
    </location>
    <ligand>
        <name>ATP</name>
        <dbReference type="ChEBI" id="CHEBI:30616"/>
    </ligand>
</feature>
<evidence type="ECO:0000256" key="4">
    <source>
        <dbReference type="ARBA" id="ARBA00022490"/>
    </source>
</evidence>
<dbReference type="HAMAP" id="MF_00339">
    <property type="entry name" value="Phosphofructokinase_I_B1"/>
    <property type="match status" value="1"/>
</dbReference>
<dbReference type="GO" id="GO:0048029">
    <property type="term" value="F:monosaccharide binding"/>
    <property type="evidence" value="ECO:0007669"/>
    <property type="project" value="TreeGrafter"/>
</dbReference>
<feature type="domain" description="Phosphofructokinase" evidence="15">
    <location>
        <begin position="8"/>
        <end position="282"/>
    </location>
</feature>
<keyword evidence="6 14" id="KW-0808">Transferase</keyword>
<reference evidence="17" key="1">
    <citation type="submission" date="2016-10" db="EMBL/GenBank/DDBJ databases">
        <authorList>
            <person name="Varghese N."/>
            <person name="Submissions S."/>
        </authorList>
    </citation>
    <scope>NUCLEOTIDE SEQUENCE [LARGE SCALE GENOMIC DNA]</scope>
    <source>
        <strain evidence="17">DSM 24536</strain>
    </source>
</reference>
<gene>
    <name evidence="14" type="primary">pfkA</name>
    <name evidence="16" type="ORF">SAMN05421813_108120</name>
</gene>
<dbReference type="NCBIfam" id="NF002872">
    <property type="entry name" value="PRK03202.1"/>
    <property type="match status" value="1"/>
</dbReference>
<protein>
    <recommendedName>
        <fullName evidence="14">ATP-dependent 6-phosphofructokinase</fullName>
        <shortName evidence="14">ATP-PFK</shortName>
        <shortName evidence="14">Phosphofructokinase</shortName>
        <ecNumber evidence="14">2.7.1.11</ecNumber>
    </recommendedName>
    <alternativeName>
        <fullName evidence="14">Phosphohexokinase</fullName>
    </alternativeName>
</protein>
<dbReference type="GO" id="GO:0006002">
    <property type="term" value="P:fructose 6-phosphate metabolic process"/>
    <property type="evidence" value="ECO:0007669"/>
    <property type="project" value="UniProtKB-UniRule"/>
</dbReference>
<comment type="similarity">
    <text evidence="14">Belongs to the phosphofructokinase type A (PFKA) family. ATP-dependent PFK group I subfamily. Prokaryotic clade 'B1' sub-subfamily.</text>
</comment>
<evidence type="ECO:0000256" key="8">
    <source>
        <dbReference type="ARBA" id="ARBA00022741"/>
    </source>
</evidence>